<sequence length="2084" mass="237857">MSTSLAEQLKRLQKPQTSQLVDHKHKPSVLFDEKEAANKDRETIYEIGLSGLEEIVGLNGEFQIFETTLFDRTARDLERSVEDSEVNRQLDKTIKKFLIRLSPYFMLQSSHKCLEWLIRRFHVESFNQDEVMMMILPFYESRMFVRCVQVLDLKGAEKKWGWLKSTKKTGLPLSKQMLMNHAGSDTFFLQFIGKMVIDSVKEHGNRSHTLQALIGFYTTTVIGALETVREVTEGHVIAILPSLLKGFSSSAIDFTAASYMILGQLLSKTSISPNTLEKIIPKIVASAPAGLQMDATMLLILIYQTQQKHFNQISDEALKTLVLATWIPKCLGQLVTQGVHIDRFILPILASSLRKVQQKSENLISCKTFCENLLLDFNILEEAKSTDCEALKSTFCAHNLTFSNNFLFRCALNNYVLREKRPDIITIDSGDESDIALSDSNMDVSSWYSNFLKSLERQYPDTFDRVIKHIMSSKEEISDGRKTALKAVLGFLLKVSFTDGEDNIFENLYHHQSKFRVEAVKYLVKNFGKVTISGESEDLLRDSLAERLADDNPKVIEQVLKLPTETLIKLLGEEILVTKLLTTLNRSASLLANWNKAKLLCIRHLTERKDWNSKDYHRIFLTIFQYLFPKNNDSVELTRQILKSAFASSSAFLKRCGQKIQESKSDTAEDFRYGVYETLLERSGFPEADELILHVQIDTMGSVQKFYALLLLSSSLKHQTSSETACQFLDIISKSLKSAEIVSKDLKKSHELVHSNKLPLSLFSDCFENIIKFTDFTPETKQTLQIKLLELLLKGFFASLNQDDTRRVYENLLKHFLDKISPILEEKLDFLADFFISHTLPNSTVSTELELQVIKLTNAILQSVQPLEISDSILRKFLIGLRNENSIIRKCVLETWEIIQETSSERLKLFSTLLLDQKEELEMDCDQISLILYNILAPNRSELKKRKFVEKKHLESIRNACLDFAGQEDCEERHIQGHILMLCEHINDPEILTKLAPVATKILKEAKDFLSIQESLIVKQIILRFNQDTLRGLSRNPPIWEFVQEIMSSKAHLDIPGETLVSTPVAFIENFDEVMFDVLTEKYQEEFLKLIVSVASFTEWPEVSTCLGSFVKKIKLDAKILQGILQKMQGAKVPATKDKKSLQLVPSVDVLKTKEWLMGVTLLEFIQTRKKVTNIKILLSDLFGILKRCVDFEEQAPVEYTKQIVLSSILLSCQDIEDREKDIVSDSVFKIDLVIQCIRASYNPQTHHHALQLICFVSSIIPEQVLHNMMDIFTFMGSSVVRQDDAYSFQIITNIIENVIPILVKQSEQKSIEEAQSLVVPVLNVFVDIILDVPEHRRLPMYVKLVETLGPNDNLWLFLGILFGSHVMTKSKKEPKQDAGELPKRIQVALAIANEFSPDTVLVTCTKLIEHVQKMLLEEKEQDEEKPKEFQVINLEGASDKQRRHFKYITIHFVSNLTSSAQFVTKVATLNSEDFSRMKPFYQNIIIRELMFIGEASKSLDRNQDQQKYWKVMLHNCYDTLDNSILLLSPDMFLAVINGLIQHKILTVRRKVIELLISKLQQKDQFFKDCDDNHFLQVLTPLRAIIDSIISKEDRDSGSAHEIALIQQVALIAVKILSKILAESQTEVFKSLLHQLIGVLKKHKALQPIILASVVLSIAEICSNLRVHSLSALSIFMPIFLQILEKDTDENESVDMTTVSIITALQKVIDTLPMFLSPYLERMLTLIAKFRVKVQKIIPQDAKVTSILGKIDTISHKISTFIPLRILVPAVENSYGQLIDVNATDAIAPLMSILSESFVDVSSKDISAIQTELSEFFLKALKFRSTNPALEDVNTIENKIIQALVALILKLSEGSFKPLYYKVYDWAIREEEDRDRVITFYSLSHHIAKTLKSLFVVLAVDFVQNAANLLNSCNLTKLSSPKELYYPEDEAKCRVLLENILQTFLQICTYDSKQFMTSYRCEIILQPMIDQLDNPLVDSEHMKTLLSTTIANLGAAGADSLWQQLNYGVLMKTRHTNPEVRLLALSTCVEFARKIGQDFQSLLPETIPFLSELMEDENQDVERGCKRYIHDLEVILNDSLQKYF</sequence>
<dbReference type="Proteomes" id="UP000092462">
    <property type="component" value="Unassembled WGS sequence"/>
</dbReference>
<evidence type="ECO:0000256" key="4">
    <source>
        <dbReference type="ARBA" id="ARBA00022552"/>
    </source>
</evidence>
<organism evidence="9 10">
    <name type="scientific">Phlebotomus papatasi</name>
    <name type="common">Sandfly</name>
    <dbReference type="NCBI Taxonomy" id="29031"/>
    <lineage>
        <taxon>Eukaryota</taxon>
        <taxon>Metazoa</taxon>
        <taxon>Ecdysozoa</taxon>
        <taxon>Arthropoda</taxon>
        <taxon>Hexapoda</taxon>
        <taxon>Insecta</taxon>
        <taxon>Pterygota</taxon>
        <taxon>Neoptera</taxon>
        <taxon>Endopterygota</taxon>
        <taxon>Diptera</taxon>
        <taxon>Nematocera</taxon>
        <taxon>Psychodoidea</taxon>
        <taxon>Psychodidae</taxon>
        <taxon>Phlebotomus</taxon>
        <taxon>Phlebotomus</taxon>
    </lineage>
</organism>
<feature type="domain" description="BP28 C-terminal" evidence="8">
    <location>
        <begin position="1803"/>
        <end position="1955"/>
    </location>
</feature>
<dbReference type="InterPro" id="IPR012954">
    <property type="entry name" value="BP28_C_dom"/>
</dbReference>
<dbReference type="GO" id="GO:0000462">
    <property type="term" value="P:maturation of SSU-rRNA from tricistronic rRNA transcript (SSU-rRNA, 5.8S rRNA, LSU-rRNA)"/>
    <property type="evidence" value="ECO:0007669"/>
    <property type="project" value="TreeGrafter"/>
</dbReference>
<evidence type="ECO:0000256" key="2">
    <source>
        <dbReference type="ARBA" id="ARBA00010559"/>
    </source>
</evidence>
<dbReference type="EMBL" id="AJVK01006538">
    <property type="status" value="NOT_ANNOTATED_CDS"/>
    <property type="molecule type" value="Genomic_DNA"/>
</dbReference>
<dbReference type="InterPro" id="IPR016024">
    <property type="entry name" value="ARM-type_fold"/>
</dbReference>
<keyword evidence="3 7" id="KW-0690">Ribosome biogenesis</keyword>
<dbReference type="GO" id="GO:0030686">
    <property type="term" value="C:90S preribosome"/>
    <property type="evidence" value="ECO:0007669"/>
    <property type="project" value="TreeGrafter"/>
</dbReference>
<dbReference type="SMART" id="SM01036">
    <property type="entry name" value="BP28CT"/>
    <property type="match status" value="1"/>
</dbReference>
<dbReference type="EMBL" id="AJVK01006539">
    <property type="status" value="NOT_ANNOTATED_CDS"/>
    <property type="molecule type" value="Genomic_DNA"/>
</dbReference>
<dbReference type="Pfam" id="PF23243">
    <property type="entry name" value="HEAT_HEATR1"/>
    <property type="match status" value="1"/>
</dbReference>
<evidence type="ECO:0000256" key="5">
    <source>
        <dbReference type="ARBA" id="ARBA00023242"/>
    </source>
</evidence>
<dbReference type="InterPro" id="IPR040191">
    <property type="entry name" value="UTP10"/>
</dbReference>
<dbReference type="SUPFAM" id="SSF48371">
    <property type="entry name" value="ARM repeat"/>
    <property type="match status" value="2"/>
</dbReference>
<dbReference type="VEuPathDB" id="VectorBase:PPAPM1_003706"/>
<dbReference type="VEuPathDB" id="VectorBase:PPAI008928"/>
<evidence type="ECO:0000256" key="3">
    <source>
        <dbReference type="ARBA" id="ARBA00022517"/>
    </source>
</evidence>
<comment type="subcellular location">
    <subcellularLocation>
        <location evidence="1 7">Nucleus</location>
        <location evidence="1 7">Nucleolus</location>
    </subcellularLocation>
</comment>
<dbReference type="GO" id="GO:0034455">
    <property type="term" value="C:t-UTP complex"/>
    <property type="evidence" value="ECO:0007669"/>
    <property type="project" value="TreeGrafter"/>
</dbReference>
<dbReference type="EnsemblMetazoa" id="PPAI008928-RA">
    <property type="protein sequence ID" value="PPAI008928-PA"/>
    <property type="gene ID" value="PPAI008928"/>
</dbReference>
<comment type="function">
    <text evidence="7">Involved in nucleolar processing of pre-18S ribosomal RNA.</text>
</comment>
<dbReference type="PANTHER" id="PTHR13457:SF1">
    <property type="entry name" value="HEAT REPEAT-CONTAINING PROTEIN 1"/>
    <property type="match status" value="1"/>
</dbReference>
<evidence type="ECO:0000256" key="1">
    <source>
        <dbReference type="ARBA" id="ARBA00004604"/>
    </source>
</evidence>
<keyword evidence="6 7" id="KW-0687">Ribonucleoprotein</keyword>
<protein>
    <recommendedName>
        <fullName evidence="7">HEAT repeat-containing protein 1</fullName>
    </recommendedName>
</protein>
<name>A0A1B0DKY4_PHLPP</name>
<evidence type="ECO:0000313" key="9">
    <source>
        <dbReference type="EnsemblMetazoa" id="PPAI008928-PA"/>
    </source>
</evidence>
<dbReference type="InterPro" id="IPR011989">
    <property type="entry name" value="ARM-like"/>
</dbReference>
<dbReference type="InterPro" id="IPR056473">
    <property type="entry name" value="HEAT_Utp10/HEAT1"/>
</dbReference>
<keyword evidence="5 7" id="KW-0539">Nucleus</keyword>
<dbReference type="Pfam" id="PF08146">
    <property type="entry name" value="BP28CT"/>
    <property type="match status" value="1"/>
</dbReference>
<dbReference type="GO" id="GO:0032040">
    <property type="term" value="C:small-subunit processome"/>
    <property type="evidence" value="ECO:0007669"/>
    <property type="project" value="TreeGrafter"/>
</dbReference>
<evidence type="ECO:0000256" key="6">
    <source>
        <dbReference type="ARBA" id="ARBA00023274"/>
    </source>
</evidence>
<dbReference type="PANTHER" id="PTHR13457">
    <property type="entry name" value="BAP28"/>
    <property type="match status" value="1"/>
</dbReference>
<dbReference type="Gene3D" id="1.25.10.10">
    <property type="entry name" value="Leucine-rich Repeat Variant"/>
    <property type="match status" value="2"/>
</dbReference>
<dbReference type="GO" id="GO:0030515">
    <property type="term" value="F:snoRNA binding"/>
    <property type="evidence" value="ECO:0007669"/>
    <property type="project" value="TreeGrafter"/>
</dbReference>
<dbReference type="Pfam" id="PF12397">
    <property type="entry name" value="U3snoRNP10"/>
    <property type="match status" value="1"/>
</dbReference>
<dbReference type="GO" id="GO:0045943">
    <property type="term" value="P:positive regulation of transcription by RNA polymerase I"/>
    <property type="evidence" value="ECO:0007669"/>
    <property type="project" value="TreeGrafter"/>
</dbReference>
<proteinExistence type="inferred from homology"/>
<evidence type="ECO:0000256" key="7">
    <source>
        <dbReference type="RuleBase" id="RU367065"/>
    </source>
</evidence>
<evidence type="ECO:0000313" key="10">
    <source>
        <dbReference type="Proteomes" id="UP000092462"/>
    </source>
</evidence>
<dbReference type="InterPro" id="IPR022125">
    <property type="entry name" value="U3snoRNP10_N"/>
</dbReference>
<keyword evidence="10" id="KW-1185">Reference proteome</keyword>
<accession>A0A1B0DKY4</accession>
<evidence type="ECO:0000259" key="8">
    <source>
        <dbReference type="SMART" id="SM01036"/>
    </source>
</evidence>
<keyword evidence="4 7" id="KW-0698">rRNA processing</keyword>
<comment type="similarity">
    <text evidence="2 7">Belongs to the HEATR1/UTP10 family.</text>
</comment>
<reference evidence="9" key="1">
    <citation type="submission" date="2022-08" db="UniProtKB">
        <authorList>
            <consortium name="EnsemblMetazoa"/>
        </authorList>
    </citation>
    <scope>IDENTIFICATION</scope>
    <source>
        <strain evidence="9">Israel</strain>
    </source>
</reference>